<evidence type="ECO:0000256" key="1">
    <source>
        <dbReference type="SAM" id="MobiDB-lite"/>
    </source>
</evidence>
<protein>
    <submittedName>
        <fullName evidence="3">Chondramide synthase cmdD</fullName>
    </submittedName>
</protein>
<reference evidence="3 4" key="1">
    <citation type="journal article" date="2017" name="Int. J. Syst. Evol. Microbiol.">
        <title>Mycobacterium talmoniae sp. nov., a slowly growing mycobacterium isolated from human respiratory samples.</title>
        <authorList>
            <person name="Davidson R.M."/>
            <person name="DeGroote M.A."/>
            <person name="Marola J.L."/>
            <person name="Buss S."/>
            <person name="Jones V."/>
            <person name="McNeil M.R."/>
            <person name="Freifeld A.G."/>
            <person name="Elaine Epperson L."/>
            <person name="Hasan N.A."/>
            <person name="Jackson M."/>
            <person name="Iwen P.C."/>
            <person name="Salfinger M."/>
            <person name="Strong M."/>
        </authorList>
    </citation>
    <scope>NUCLEOTIDE SEQUENCE [LARGE SCALE GENOMIC DNA]</scope>
    <source>
        <strain evidence="3 4">ATCC BAA-2683</strain>
    </source>
</reference>
<gene>
    <name evidence="3" type="primary">cmdD_2</name>
    <name evidence="3" type="ORF">C1Y40_04472</name>
</gene>
<dbReference type="InterPro" id="IPR051549">
    <property type="entry name" value="PEP_Utilizing_Enz"/>
</dbReference>
<feature type="region of interest" description="Disordered" evidence="1">
    <location>
        <begin position="545"/>
        <end position="567"/>
    </location>
</feature>
<sequence>MSDLPGDSPLSESRDAPALDLHTPNPMHHQSAPNDAWSTINTRENYQGVMSPLGATLWLPISDLAVNGTFYDLGVLKRSEVVVAPTPGEATSAVFYGRYTAGINYFRRVSDLIPGSSGAAFEEQIFGSTRENVEDTTSARRYPIIAVKAPITVLGLPKRLRKMVSRIDDWWRFATSPAGLSRPVEAQFDESFEMLEYAMRVHVAGTFVAQGIFDALGKLAVSAGKPGLELELSTGYGQMVEVELVSALERVARGSASLGEFLAEYGFRCAGEVEVSNPSWREDPRPVERLIVKYRALTGRPDPAAQSRERTYRRHAAQRELIRALPRAKRPVGWLLLKLAATFIPLREEGKAALAKAFDGARAACGVRGRQLVTEGVIDEPRDVFFLTIDEVRGSAPADARILVDHRRALHTAYTKIDVPDCWIGQPEPIAASAGSDERISQVTGTAAAGGIAEGRARVLASASDCDDLEEGEILVCRTTDPSWASAFYLAAGAVIDVGSTSSHGAIVAREMGLPCVIGTGNGTALLRTGDRVRIDGGAGTVTVLEPAHPDDEDNQGARWVRTPRTS</sequence>
<feature type="region of interest" description="Disordered" evidence="1">
    <location>
        <begin position="1"/>
        <end position="35"/>
    </location>
</feature>
<name>A0A2S8BFF4_9MYCO</name>
<proteinExistence type="predicted"/>
<evidence type="ECO:0000259" key="2">
    <source>
        <dbReference type="Pfam" id="PF00391"/>
    </source>
</evidence>
<dbReference type="SUPFAM" id="SSF52009">
    <property type="entry name" value="Phosphohistidine domain"/>
    <property type="match status" value="1"/>
</dbReference>
<dbReference type="GO" id="GO:0016772">
    <property type="term" value="F:transferase activity, transferring phosphorus-containing groups"/>
    <property type="evidence" value="ECO:0007669"/>
    <property type="project" value="InterPro"/>
</dbReference>
<dbReference type="PANTHER" id="PTHR43615">
    <property type="entry name" value="PHOSPHOENOLPYRUVATE SYNTHASE-RELATED"/>
    <property type="match status" value="1"/>
</dbReference>
<dbReference type="Pfam" id="PF00391">
    <property type="entry name" value="PEP-utilizers"/>
    <property type="match status" value="1"/>
</dbReference>
<dbReference type="InterPro" id="IPR008279">
    <property type="entry name" value="PEP-util_enz_mobile_dom"/>
</dbReference>
<organism evidence="3 4">
    <name type="scientific">Mycobacterium talmoniae</name>
    <dbReference type="NCBI Taxonomy" id="1858794"/>
    <lineage>
        <taxon>Bacteria</taxon>
        <taxon>Bacillati</taxon>
        <taxon>Actinomycetota</taxon>
        <taxon>Actinomycetes</taxon>
        <taxon>Mycobacteriales</taxon>
        <taxon>Mycobacteriaceae</taxon>
        <taxon>Mycobacterium</taxon>
    </lineage>
</organism>
<dbReference type="Proteomes" id="UP000238296">
    <property type="component" value="Unassembled WGS sequence"/>
</dbReference>
<dbReference type="PANTHER" id="PTHR43615:SF1">
    <property type="entry name" value="PPDK_N DOMAIN-CONTAINING PROTEIN"/>
    <property type="match status" value="1"/>
</dbReference>
<dbReference type="Gene3D" id="3.50.30.10">
    <property type="entry name" value="Phosphohistidine domain"/>
    <property type="match status" value="1"/>
</dbReference>
<evidence type="ECO:0000313" key="3">
    <source>
        <dbReference type="EMBL" id="PQM45355.1"/>
    </source>
</evidence>
<accession>A0A2S8BFF4</accession>
<dbReference type="EMBL" id="PPEA01000652">
    <property type="protein sequence ID" value="PQM45355.1"/>
    <property type="molecule type" value="Genomic_DNA"/>
</dbReference>
<evidence type="ECO:0000313" key="4">
    <source>
        <dbReference type="Proteomes" id="UP000238296"/>
    </source>
</evidence>
<feature type="domain" description="PEP-utilising enzyme mobile" evidence="2">
    <location>
        <begin position="469"/>
        <end position="540"/>
    </location>
</feature>
<dbReference type="RefSeq" id="WP_083341615.1">
    <property type="nucleotide sequence ID" value="NZ_MLQM01000021.1"/>
</dbReference>
<comment type="caution">
    <text evidence="3">The sequence shown here is derived from an EMBL/GenBank/DDBJ whole genome shotgun (WGS) entry which is preliminary data.</text>
</comment>
<dbReference type="InterPro" id="IPR036637">
    <property type="entry name" value="Phosphohistidine_dom_sf"/>
</dbReference>
<dbReference type="AlphaFoldDB" id="A0A2S8BFF4"/>